<dbReference type="InterPro" id="IPR001254">
    <property type="entry name" value="Trypsin_dom"/>
</dbReference>
<dbReference type="PROSITE" id="PS50240">
    <property type="entry name" value="TRYPSIN_DOM"/>
    <property type="match status" value="4"/>
</dbReference>
<dbReference type="OrthoDB" id="6538167at2759"/>
<dbReference type="AlphaFoldDB" id="A0A7R9Q0Q3"/>
<dbReference type="PRINTS" id="PR00722">
    <property type="entry name" value="CHYMOTRYPSIN"/>
</dbReference>
<dbReference type="PROSITE" id="PS00134">
    <property type="entry name" value="TRYPSIN_HIS"/>
    <property type="match status" value="2"/>
</dbReference>
<feature type="domain" description="Peptidase S1" evidence="4">
    <location>
        <begin position="529"/>
        <end position="744"/>
    </location>
</feature>
<dbReference type="PROSITE" id="PS00135">
    <property type="entry name" value="TRYPSIN_SER"/>
    <property type="match status" value="1"/>
</dbReference>
<dbReference type="FunFam" id="2.40.10.10:FF:000068">
    <property type="entry name" value="transmembrane protease serine 2"/>
    <property type="match status" value="3"/>
</dbReference>
<dbReference type="InterPro" id="IPR001314">
    <property type="entry name" value="Peptidase_S1A"/>
</dbReference>
<keyword evidence="1" id="KW-1015">Disulfide bond</keyword>
<dbReference type="EMBL" id="OC859775">
    <property type="protein sequence ID" value="CAD7627931.1"/>
    <property type="molecule type" value="Genomic_DNA"/>
</dbReference>
<dbReference type="GO" id="GO:0006508">
    <property type="term" value="P:proteolysis"/>
    <property type="evidence" value="ECO:0007669"/>
    <property type="project" value="UniProtKB-KW"/>
</dbReference>
<dbReference type="SMART" id="SM00020">
    <property type="entry name" value="Tryp_SPc"/>
    <property type="match status" value="4"/>
</dbReference>
<accession>A0A7R9Q0Q3</accession>
<proteinExistence type="inferred from homology"/>
<dbReference type="InterPro" id="IPR051487">
    <property type="entry name" value="Ser/Thr_Proteases_Immune/Dev"/>
</dbReference>
<feature type="domain" description="Peptidase S1" evidence="4">
    <location>
        <begin position="1"/>
        <end position="181"/>
    </location>
</feature>
<evidence type="ECO:0000313" key="6">
    <source>
        <dbReference type="Proteomes" id="UP000759131"/>
    </source>
</evidence>
<name>A0A7R9Q0Q3_9ACAR</name>
<keyword evidence="3" id="KW-0378">Hydrolase</keyword>
<feature type="domain" description="Peptidase S1" evidence="4">
    <location>
        <begin position="767"/>
        <end position="996"/>
    </location>
</feature>
<evidence type="ECO:0000256" key="1">
    <source>
        <dbReference type="ARBA" id="ARBA00023157"/>
    </source>
</evidence>
<sequence length="1092" mass="119764">MANINIEVIVNGQPFPLMSCGGSIINENWILTAAHCVHTSKDPRLYFIYLGYNNLDIKTKNSLRLSASKIIAHQDFDYDKQINDIAVIKLNETLDFKLKHKFLRPVCIPDLINKPTDNCVATGYGSQSKYMERNICAGGNSAGGLGTCVGDSGGPLQCYSHSEGKCSIQGLELTQNCGKSKSKLHINSGIEGGSYASVGEFPWQALLAEWIDDQWDDQCGATIVADQWILTAAHCLLGSHNKSDYLVRLGVHNRSAHEPSEYDFSASLLVEHPEWNMAKVANDIALIKLNETLDFNGKHKHLEPICVPNKATKVSDKYYERPDLLKKLNQPIIDSNICAKRYSSIYNDTIEVCTRADSQGVSGVCSGDSGGPLICPGSDGKWYQLGVTSYSAGSCNHDHLEDVFSRVTTYNDWIQKAMIMRHIIDDGDAELVELCGGTIINEQWILSAAHCLNDSDDLNTYEVWLGYLNLDQTDGSQSKHKVKTCKGTDGLWYEVGITSYGVGCAELEWPDVFTRVAGFDEWIQKAIQYIDGDGDTRGEFPWQAIVKRYFTKGGESFAEWCGGTVLDQQWILTAAHCLAMGSNPDKYEVMLGYISLDNKDGKESNHKDTLDFNGKDNNLQPICRATETTKLTDNCIATGFGYLNKEGPQAKILQKVSEPLMDTNKCRLVFTRVNPETNVCGGGSGGSGTCQGDSGGPLQCKGTDGLWYEVGITSYGVPCAEPGYADVFTRVAVLCADYCEKTEFNDCDGSQNCGKSQARGVDTDFSIRDAVNTMSGEFPWQALIATPGGKDICGAAIINDNWVLTAAHCVVFIDDFSGFTVKLGIHNRKEGADTNIKIKKIVVHPENDVGMVTNDIALLQLKDKLDFNGKHKHLAPICLATADTELTDNCVVTGFSLSDTKKKQVLQKSSQPIIDTQMCADVYDPMYSWNIDNEYCVGDTSRGFRNCVGDGGGPLQCLSNEGAWILAGINSYGPDPCGKPGEPDVYTKIIKYDDLVIPNDIALLKLSETLDFNDKHKTLAPICLPKPTTKLTDDCMATGFGYIDNDGHRPDILQKVKQNIFDSNECKKLYDFVNTTAEVCAKGRASTDICEA</sequence>
<gene>
    <name evidence="5" type="ORF">OSB1V03_LOCUS8356</name>
</gene>
<feature type="non-terminal residue" evidence="5">
    <location>
        <position position="1"/>
    </location>
</feature>
<dbReference type="CDD" id="cd00190">
    <property type="entry name" value="Tryp_SPc"/>
    <property type="match status" value="4"/>
</dbReference>
<dbReference type="PANTHER" id="PTHR24256">
    <property type="entry name" value="TRYPTASE-RELATED"/>
    <property type="match status" value="1"/>
</dbReference>
<evidence type="ECO:0000259" key="4">
    <source>
        <dbReference type="PROSITE" id="PS50240"/>
    </source>
</evidence>
<keyword evidence="3" id="KW-0645">Protease</keyword>
<keyword evidence="3" id="KW-0720">Serine protease</keyword>
<evidence type="ECO:0000256" key="3">
    <source>
        <dbReference type="RuleBase" id="RU363034"/>
    </source>
</evidence>
<protein>
    <recommendedName>
        <fullName evidence="4">Peptidase S1 domain-containing protein</fullName>
    </recommendedName>
</protein>
<dbReference type="Gene3D" id="2.40.10.10">
    <property type="entry name" value="Trypsin-like serine proteases"/>
    <property type="match status" value="11"/>
</dbReference>
<comment type="similarity">
    <text evidence="2">Belongs to the peptidase S1 family. CLIP subfamily.</text>
</comment>
<dbReference type="InterPro" id="IPR009003">
    <property type="entry name" value="Peptidase_S1_PA"/>
</dbReference>
<dbReference type="EMBL" id="CAJPIZ010005200">
    <property type="protein sequence ID" value="CAG2108361.1"/>
    <property type="molecule type" value="Genomic_DNA"/>
</dbReference>
<evidence type="ECO:0000313" key="5">
    <source>
        <dbReference type="EMBL" id="CAD7627931.1"/>
    </source>
</evidence>
<organism evidence="5">
    <name type="scientific">Medioppia subpectinata</name>
    <dbReference type="NCBI Taxonomy" id="1979941"/>
    <lineage>
        <taxon>Eukaryota</taxon>
        <taxon>Metazoa</taxon>
        <taxon>Ecdysozoa</taxon>
        <taxon>Arthropoda</taxon>
        <taxon>Chelicerata</taxon>
        <taxon>Arachnida</taxon>
        <taxon>Acari</taxon>
        <taxon>Acariformes</taxon>
        <taxon>Sarcoptiformes</taxon>
        <taxon>Oribatida</taxon>
        <taxon>Brachypylina</taxon>
        <taxon>Oppioidea</taxon>
        <taxon>Oppiidae</taxon>
        <taxon>Medioppia</taxon>
    </lineage>
</organism>
<dbReference type="SUPFAM" id="SSF50494">
    <property type="entry name" value="Trypsin-like serine proteases"/>
    <property type="match status" value="6"/>
</dbReference>
<dbReference type="Pfam" id="PF00089">
    <property type="entry name" value="Trypsin"/>
    <property type="match status" value="6"/>
</dbReference>
<dbReference type="InterPro" id="IPR018114">
    <property type="entry name" value="TRYPSIN_HIS"/>
</dbReference>
<dbReference type="GO" id="GO:0004252">
    <property type="term" value="F:serine-type endopeptidase activity"/>
    <property type="evidence" value="ECO:0007669"/>
    <property type="project" value="InterPro"/>
</dbReference>
<feature type="domain" description="Peptidase S1" evidence="4">
    <location>
        <begin position="190"/>
        <end position="419"/>
    </location>
</feature>
<evidence type="ECO:0000256" key="2">
    <source>
        <dbReference type="ARBA" id="ARBA00024195"/>
    </source>
</evidence>
<dbReference type="InterPro" id="IPR043504">
    <property type="entry name" value="Peptidase_S1_PA_chymotrypsin"/>
</dbReference>
<dbReference type="InterPro" id="IPR033116">
    <property type="entry name" value="TRYPSIN_SER"/>
</dbReference>
<keyword evidence="6" id="KW-1185">Reference proteome</keyword>
<dbReference type="Proteomes" id="UP000759131">
    <property type="component" value="Unassembled WGS sequence"/>
</dbReference>
<reference evidence="5" key="1">
    <citation type="submission" date="2020-11" db="EMBL/GenBank/DDBJ databases">
        <authorList>
            <person name="Tran Van P."/>
        </authorList>
    </citation>
    <scope>NUCLEOTIDE SEQUENCE</scope>
</reference>